<dbReference type="GO" id="GO:0043190">
    <property type="term" value="C:ATP-binding cassette (ABC) transporter complex"/>
    <property type="evidence" value="ECO:0007669"/>
    <property type="project" value="InterPro"/>
</dbReference>
<evidence type="ECO:0000313" key="7">
    <source>
        <dbReference type="EMBL" id="CDZ89162.1"/>
    </source>
</evidence>
<keyword evidence="4 6" id="KW-0472">Membrane</keyword>
<evidence type="ECO:0000256" key="5">
    <source>
        <dbReference type="ARBA" id="ARBA00023251"/>
    </source>
</evidence>
<keyword evidence="5" id="KW-0046">Antibiotic resistance</keyword>
<dbReference type="GeneID" id="66836926"/>
<feature type="transmembrane region" description="Helical" evidence="6">
    <location>
        <begin position="166"/>
        <end position="190"/>
    </location>
</feature>
<feature type="transmembrane region" description="Helical" evidence="6">
    <location>
        <begin position="141"/>
        <end position="160"/>
    </location>
</feature>
<evidence type="ECO:0000256" key="4">
    <source>
        <dbReference type="ARBA" id="ARBA00023136"/>
    </source>
</evidence>
<keyword evidence="6" id="KW-0813">Transport</keyword>
<organism evidence="7 8">
    <name type="scientific">Rhodococcus ruber</name>
    <dbReference type="NCBI Taxonomy" id="1830"/>
    <lineage>
        <taxon>Bacteria</taxon>
        <taxon>Bacillati</taxon>
        <taxon>Actinomycetota</taxon>
        <taxon>Actinomycetes</taxon>
        <taxon>Mycobacteriales</taxon>
        <taxon>Nocardiaceae</taxon>
        <taxon>Rhodococcus</taxon>
    </lineage>
</organism>
<evidence type="ECO:0000256" key="1">
    <source>
        <dbReference type="ARBA" id="ARBA00004141"/>
    </source>
</evidence>
<gene>
    <name evidence="7" type="primary">drrC</name>
    <name evidence="7" type="ORF">RHRU231_470010</name>
</gene>
<dbReference type="GO" id="GO:0140359">
    <property type="term" value="F:ABC-type transporter activity"/>
    <property type="evidence" value="ECO:0007669"/>
    <property type="project" value="InterPro"/>
</dbReference>
<dbReference type="EMBL" id="CCSD01000058">
    <property type="protein sequence ID" value="CDZ89162.1"/>
    <property type="molecule type" value="Genomic_DNA"/>
</dbReference>
<dbReference type="OrthoDB" id="26267at2"/>
<feature type="transmembrane region" description="Helical" evidence="6">
    <location>
        <begin position="86"/>
        <end position="110"/>
    </location>
</feature>
<feature type="transmembrane region" description="Helical" evidence="6">
    <location>
        <begin position="54"/>
        <end position="74"/>
    </location>
</feature>
<dbReference type="InterPro" id="IPR013525">
    <property type="entry name" value="ABC2_TM"/>
</dbReference>
<comment type="subcellular location">
    <subcellularLocation>
        <location evidence="6">Cell membrane</location>
        <topology evidence="6">Multi-pass membrane protein</topology>
    </subcellularLocation>
    <subcellularLocation>
        <location evidence="1">Membrane</location>
        <topology evidence="1">Multi-pass membrane protein</topology>
    </subcellularLocation>
</comment>
<dbReference type="InterPro" id="IPR000412">
    <property type="entry name" value="ABC_2_transport"/>
</dbReference>
<comment type="similarity">
    <text evidence="6">Belongs to the ABC-2 integral membrane protein family.</text>
</comment>
<sequence>MTGTPDARPVDADGAAFAFLDPTRAHPERSSAALWEHSRIQCGRLLLRWARDPATMIQALLYPALTLLMFRVVLGNTVTAATGQPAIYGTVPMIILVGAMFGSVVSAVGLRTERQTGLLGRFYTLPIHRAAGLLGRMFAEAVRVLATTIVILAAGVALGFRFTQGYLAVLGILVIPILFGIGFALMVTVLATMSSKLPLVELVSIGCTLLMFFNSGFVPVMAYPRWLQPIVENQPMSCAIDAMKALAMGGPLAEPLVKTLLWFFLAVALFTVPAIRGYRRAAEEG</sequence>
<evidence type="ECO:0000313" key="8">
    <source>
        <dbReference type="Proteomes" id="UP000042997"/>
    </source>
</evidence>
<keyword evidence="3 6" id="KW-1133">Transmembrane helix</keyword>
<dbReference type="InterPro" id="IPR052902">
    <property type="entry name" value="ABC-2_transporter"/>
</dbReference>
<dbReference type="PANTHER" id="PTHR43027">
    <property type="entry name" value="DOXORUBICIN RESISTANCE ABC TRANSPORTER PERMEASE PROTEIN DRRC-RELATED"/>
    <property type="match status" value="1"/>
</dbReference>
<dbReference type="PANTHER" id="PTHR43027:SF1">
    <property type="entry name" value="DOXORUBICIN RESISTANCE ABC TRANSPORTER PERMEASE PROTEIN DRRC-RELATED"/>
    <property type="match status" value="1"/>
</dbReference>
<feature type="transmembrane region" description="Helical" evidence="6">
    <location>
        <begin position="202"/>
        <end position="223"/>
    </location>
</feature>
<dbReference type="eggNOG" id="COG0842">
    <property type="taxonomic scope" value="Bacteria"/>
</dbReference>
<evidence type="ECO:0000256" key="6">
    <source>
        <dbReference type="RuleBase" id="RU361157"/>
    </source>
</evidence>
<protein>
    <recommendedName>
        <fullName evidence="6">Transport permease protein</fullName>
    </recommendedName>
</protein>
<dbReference type="Proteomes" id="UP000042997">
    <property type="component" value="Unassembled WGS sequence"/>
</dbReference>
<evidence type="ECO:0000256" key="3">
    <source>
        <dbReference type="ARBA" id="ARBA00022989"/>
    </source>
</evidence>
<dbReference type="RefSeq" id="WP_017681445.1">
    <property type="nucleotide sequence ID" value="NZ_CP023714.1"/>
</dbReference>
<dbReference type="PROSITE" id="PS51012">
    <property type="entry name" value="ABC_TM2"/>
    <property type="match status" value="1"/>
</dbReference>
<dbReference type="PIRSF" id="PIRSF006648">
    <property type="entry name" value="DrrB"/>
    <property type="match status" value="1"/>
</dbReference>
<keyword evidence="2 6" id="KW-0812">Transmembrane</keyword>
<accession>A0A098BLS3</accession>
<evidence type="ECO:0000256" key="2">
    <source>
        <dbReference type="ARBA" id="ARBA00022692"/>
    </source>
</evidence>
<keyword evidence="6" id="KW-1003">Cell membrane</keyword>
<dbReference type="Pfam" id="PF01061">
    <property type="entry name" value="ABC2_membrane"/>
    <property type="match status" value="1"/>
</dbReference>
<name>A0A098BLS3_9NOCA</name>
<reference evidence="7 8" key="1">
    <citation type="journal article" date="2014" name="Genome Announc.">
        <title>Draft Genome Sequence of Propane- and Butane-Oxidizing Actinobacterium Rhodococcus ruber IEGM 231.</title>
        <authorList>
            <person name="Ivshina I.B."/>
            <person name="Kuyukina M.S."/>
            <person name="Krivoruchko A.V."/>
            <person name="Barbe V."/>
            <person name="Fischer C."/>
        </authorList>
    </citation>
    <scope>NUCLEOTIDE SEQUENCE [LARGE SCALE GENOMIC DNA]</scope>
</reference>
<proteinExistence type="inferred from homology"/>
<dbReference type="GO" id="GO:0046677">
    <property type="term" value="P:response to antibiotic"/>
    <property type="evidence" value="ECO:0007669"/>
    <property type="project" value="UniProtKB-KW"/>
</dbReference>
<dbReference type="InterPro" id="IPR047817">
    <property type="entry name" value="ABC2_TM_bact-type"/>
</dbReference>
<feature type="transmembrane region" description="Helical" evidence="6">
    <location>
        <begin position="260"/>
        <end position="278"/>
    </location>
</feature>
<dbReference type="AlphaFoldDB" id="A0A098BLS3"/>